<gene>
    <name evidence="1" type="ORF">CEXT_526991</name>
</gene>
<reference evidence="1 2" key="1">
    <citation type="submission" date="2021-06" db="EMBL/GenBank/DDBJ databases">
        <title>Caerostris extrusa draft genome.</title>
        <authorList>
            <person name="Kono N."/>
            <person name="Arakawa K."/>
        </authorList>
    </citation>
    <scope>NUCLEOTIDE SEQUENCE [LARGE SCALE GENOMIC DNA]</scope>
</reference>
<keyword evidence="2" id="KW-1185">Reference proteome</keyword>
<comment type="caution">
    <text evidence="1">The sequence shown here is derived from an EMBL/GenBank/DDBJ whole genome shotgun (WGS) entry which is preliminary data.</text>
</comment>
<dbReference type="EMBL" id="BPLR01014252">
    <property type="protein sequence ID" value="GIY67538.1"/>
    <property type="molecule type" value="Genomic_DNA"/>
</dbReference>
<sequence length="176" mass="19230">MVPRGGLSYWERALTGSESPNRAGNEFPTRNTFAPNASSVASLIIWPSIAKKKIFAQIAEAPSTLGGTAKASPKCINCSHNNEKHELNNETKHSCTSKACPIYNKEIVHYGTMEQDSIKLTLFSDKLQGTLIYTDGSKMNNRVGGAFVVLEQDRETCFQAFRLSDSASLHGRTCGN</sequence>
<evidence type="ECO:0000313" key="1">
    <source>
        <dbReference type="EMBL" id="GIY67538.1"/>
    </source>
</evidence>
<organism evidence="1 2">
    <name type="scientific">Caerostris extrusa</name>
    <name type="common">Bark spider</name>
    <name type="synonym">Caerostris bankana</name>
    <dbReference type="NCBI Taxonomy" id="172846"/>
    <lineage>
        <taxon>Eukaryota</taxon>
        <taxon>Metazoa</taxon>
        <taxon>Ecdysozoa</taxon>
        <taxon>Arthropoda</taxon>
        <taxon>Chelicerata</taxon>
        <taxon>Arachnida</taxon>
        <taxon>Araneae</taxon>
        <taxon>Araneomorphae</taxon>
        <taxon>Entelegynae</taxon>
        <taxon>Araneoidea</taxon>
        <taxon>Araneidae</taxon>
        <taxon>Caerostris</taxon>
    </lineage>
</organism>
<dbReference type="Proteomes" id="UP001054945">
    <property type="component" value="Unassembled WGS sequence"/>
</dbReference>
<name>A0AAV4VBU9_CAEEX</name>
<accession>A0AAV4VBU9</accession>
<proteinExistence type="predicted"/>
<evidence type="ECO:0000313" key="2">
    <source>
        <dbReference type="Proteomes" id="UP001054945"/>
    </source>
</evidence>
<protein>
    <submittedName>
        <fullName evidence="1">Uncharacterized protein</fullName>
    </submittedName>
</protein>
<dbReference type="AlphaFoldDB" id="A0AAV4VBU9"/>